<proteinExistence type="inferred from homology"/>
<dbReference type="GO" id="GO:0022857">
    <property type="term" value="F:transmembrane transporter activity"/>
    <property type="evidence" value="ECO:0007669"/>
    <property type="project" value="TreeGrafter"/>
</dbReference>
<dbReference type="EMBL" id="MZGJ01000018">
    <property type="protein sequence ID" value="OQX50796.1"/>
    <property type="molecule type" value="Genomic_DNA"/>
</dbReference>
<accession>A0A1W9NXC2</accession>
<evidence type="ECO:0008006" key="12">
    <source>
        <dbReference type="Google" id="ProtNLM"/>
    </source>
</evidence>
<dbReference type="Pfam" id="PF02687">
    <property type="entry name" value="FtsX"/>
    <property type="match status" value="1"/>
</dbReference>
<evidence type="ECO:0000313" key="11">
    <source>
        <dbReference type="Proteomes" id="UP000192520"/>
    </source>
</evidence>
<evidence type="ECO:0000256" key="3">
    <source>
        <dbReference type="ARBA" id="ARBA00022692"/>
    </source>
</evidence>
<reference evidence="11" key="1">
    <citation type="submission" date="2017-03" db="EMBL/GenBank/DDBJ databases">
        <title>Novel pathways for hydrocarbon cycling and metabolic interdependencies in hydrothermal sediment communities.</title>
        <authorList>
            <person name="Dombrowski N."/>
            <person name="Seitz K."/>
            <person name="Teske A."/>
            <person name="Baker B."/>
        </authorList>
    </citation>
    <scope>NUCLEOTIDE SEQUENCE [LARGE SCALE GENOMIC DNA]</scope>
</reference>
<dbReference type="GO" id="GO:0005886">
    <property type="term" value="C:plasma membrane"/>
    <property type="evidence" value="ECO:0007669"/>
    <property type="project" value="UniProtKB-SubCell"/>
</dbReference>
<keyword evidence="5 7" id="KW-0472">Membrane</keyword>
<dbReference type="PANTHER" id="PTHR30572">
    <property type="entry name" value="MEMBRANE COMPONENT OF TRANSPORTER-RELATED"/>
    <property type="match status" value="1"/>
</dbReference>
<evidence type="ECO:0000256" key="6">
    <source>
        <dbReference type="ARBA" id="ARBA00038076"/>
    </source>
</evidence>
<dbReference type="Proteomes" id="UP000192520">
    <property type="component" value="Unassembled WGS sequence"/>
</dbReference>
<dbReference type="Pfam" id="PF12704">
    <property type="entry name" value="MacB_PCD"/>
    <property type="match status" value="1"/>
</dbReference>
<feature type="transmembrane region" description="Helical" evidence="7">
    <location>
        <begin position="379"/>
        <end position="396"/>
    </location>
</feature>
<feature type="transmembrane region" description="Helical" evidence="7">
    <location>
        <begin position="443"/>
        <end position="465"/>
    </location>
</feature>
<name>A0A1W9NXC2_UNCC3</name>
<evidence type="ECO:0000259" key="9">
    <source>
        <dbReference type="Pfam" id="PF12704"/>
    </source>
</evidence>
<comment type="similarity">
    <text evidence="6">Belongs to the ABC-4 integral membrane protein family.</text>
</comment>
<evidence type="ECO:0000256" key="5">
    <source>
        <dbReference type="ARBA" id="ARBA00023136"/>
    </source>
</evidence>
<dbReference type="InterPro" id="IPR003838">
    <property type="entry name" value="ABC3_permease_C"/>
</dbReference>
<comment type="caution">
    <text evidence="10">The sequence shown here is derived from an EMBL/GenBank/DDBJ whole genome shotgun (WGS) entry which is preliminary data.</text>
</comment>
<dbReference type="PANTHER" id="PTHR30572:SF4">
    <property type="entry name" value="ABC TRANSPORTER PERMEASE YTRF"/>
    <property type="match status" value="1"/>
</dbReference>
<dbReference type="AlphaFoldDB" id="A0A1W9NXC2"/>
<dbReference type="InterPro" id="IPR025857">
    <property type="entry name" value="MacB_PCD"/>
</dbReference>
<dbReference type="InterPro" id="IPR050250">
    <property type="entry name" value="Macrolide_Exporter_MacB"/>
</dbReference>
<keyword evidence="3 7" id="KW-0812">Transmembrane</keyword>
<feature type="transmembrane region" description="Helical" evidence="7">
    <location>
        <begin position="402"/>
        <end position="422"/>
    </location>
</feature>
<feature type="transmembrane region" description="Helical" evidence="7">
    <location>
        <begin position="26"/>
        <end position="46"/>
    </location>
</feature>
<sequence>MNFLKISLNLISLAFKNLWRRKIRTVLTVIAVSIGTTAVVSLVALATGAKRIFISQLEKTGALTRITVIASNQVESVNIFGGGFSDVEGEKMTDETVKEVKALPHVLEVSPQFHVHTLKTISLKDSDKKYRLDVSAVEPNSAIEMPTTAGRKLNASRTGEIVISYKIAQAFSKDTSLKPQDLVGKTAVLTLEKGLFTQNMPFPEEKVNGYLQQREILYRRGQRKEADEIKNPLDEIINTVEAEIVGIGVPGPQERESYINLDWGQELLTRKHLGGAEYDRYGNLVKYETDVWDEIKERGYQTLIAKIDDVDHVEATAEEIKTRLGRGAITAKDFLDAFLRLFLIIQIVLGGIGAIALLVASIGIINTMLMAILERTKEIGLYKAVGATGGMVGWIFTFEAGLIGLLGGGAGIGAGIGIAQIVNKIATHQLAAQNFAVEEIISFPLWLIISSLIFPFFLGITSGLYPALRAARLNPIDALRAE</sequence>
<feature type="domain" description="ABC3 transporter permease C-terminal" evidence="8">
    <location>
        <begin position="352"/>
        <end position="475"/>
    </location>
</feature>
<gene>
    <name evidence="10" type="ORF">B5M47_03010</name>
</gene>
<feature type="domain" description="MacB-like periplasmic core" evidence="9">
    <location>
        <begin position="25"/>
        <end position="189"/>
    </location>
</feature>
<evidence type="ECO:0000256" key="4">
    <source>
        <dbReference type="ARBA" id="ARBA00022989"/>
    </source>
</evidence>
<evidence type="ECO:0000259" key="8">
    <source>
        <dbReference type="Pfam" id="PF02687"/>
    </source>
</evidence>
<comment type="subcellular location">
    <subcellularLocation>
        <location evidence="1">Cell membrane</location>
        <topology evidence="1">Multi-pass membrane protein</topology>
    </subcellularLocation>
</comment>
<keyword evidence="2" id="KW-1003">Cell membrane</keyword>
<dbReference type="STRING" id="1968527.B5M47_03010"/>
<organism evidence="10 11">
    <name type="scientific">candidate division CPR3 bacterium 4484_211</name>
    <dbReference type="NCBI Taxonomy" id="1968527"/>
    <lineage>
        <taxon>Bacteria</taxon>
        <taxon>Bacteria division CPR3</taxon>
    </lineage>
</organism>
<evidence type="ECO:0000256" key="1">
    <source>
        <dbReference type="ARBA" id="ARBA00004651"/>
    </source>
</evidence>
<evidence type="ECO:0000313" key="10">
    <source>
        <dbReference type="EMBL" id="OQX50796.1"/>
    </source>
</evidence>
<feature type="transmembrane region" description="Helical" evidence="7">
    <location>
        <begin position="341"/>
        <end position="367"/>
    </location>
</feature>
<protein>
    <recommendedName>
        <fullName evidence="12">ABC3 transporter permease protein domain-containing protein</fullName>
    </recommendedName>
</protein>
<evidence type="ECO:0000256" key="7">
    <source>
        <dbReference type="SAM" id="Phobius"/>
    </source>
</evidence>
<keyword evidence="4 7" id="KW-1133">Transmembrane helix</keyword>
<evidence type="ECO:0000256" key="2">
    <source>
        <dbReference type="ARBA" id="ARBA00022475"/>
    </source>
</evidence>